<protein>
    <submittedName>
        <fullName evidence="2">Uncharacterized protein</fullName>
    </submittedName>
</protein>
<feature type="chain" id="PRO_5032933295" evidence="1">
    <location>
        <begin position="36"/>
        <end position="57"/>
    </location>
</feature>
<keyword evidence="1" id="KW-0732">Signal</keyword>
<organism evidence="2 3">
    <name type="scientific">Parvularcula dongshanensis</name>
    <dbReference type="NCBI Taxonomy" id="1173995"/>
    <lineage>
        <taxon>Bacteria</taxon>
        <taxon>Pseudomonadati</taxon>
        <taxon>Pseudomonadota</taxon>
        <taxon>Alphaproteobacteria</taxon>
        <taxon>Parvularculales</taxon>
        <taxon>Parvularculaceae</taxon>
        <taxon>Parvularcula</taxon>
    </lineage>
</organism>
<evidence type="ECO:0000256" key="1">
    <source>
        <dbReference type="SAM" id="SignalP"/>
    </source>
</evidence>
<sequence>MTTLKRRDYIFRPKPRRARSAVLFVMLAAAGTLGAAAVTATEAGDLQAMAAAVAQLG</sequence>
<accession>A0A840I0S9</accession>
<reference evidence="2 3" key="1">
    <citation type="submission" date="2020-08" db="EMBL/GenBank/DDBJ databases">
        <title>Genomic Encyclopedia of Type Strains, Phase IV (KMG-IV): sequencing the most valuable type-strain genomes for metagenomic binning, comparative biology and taxonomic classification.</title>
        <authorList>
            <person name="Goeker M."/>
        </authorList>
    </citation>
    <scope>NUCLEOTIDE SEQUENCE [LARGE SCALE GENOMIC DNA]</scope>
    <source>
        <strain evidence="2 3">DSM 102850</strain>
    </source>
</reference>
<gene>
    <name evidence="2" type="ORF">GGQ59_000298</name>
</gene>
<feature type="signal peptide" evidence="1">
    <location>
        <begin position="1"/>
        <end position="35"/>
    </location>
</feature>
<dbReference type="EMBL" id="JACHOB010000001">
    <property type="protein sequence ID" value="MBB4657798.1"/>
    <property type="molecule type" value="Genomic_DNA"/>
</dbReference>
<dbReference type="AlphaFoldDB" id="A0A840I0S9"/>
<proteinExistence type="predicted"/>
<name>A0A840I0S9_9PROT</name>
<keyword evidence="3" id="KW-1185">Reference proteome</keyword>
<evidence type="ECO:0000313" key="3">
    <source>
        <dbReference type="Proteomes" id="UP000563524"/>
    </source>
</evidence>
<comment type="caution">
    <text evidence="2">The sequence shown here is derived from an EMBL/GenBank/DDBJ whole genome shotgun (WGS) entry which is preliminary data.</text>
</comment>
<evidence type="ECO:0000313" key="2">
    <source>
        <dbReference type="EMBL" id="MBB4657798.1"/>
    </source>
</evidence>
<dbReference type="Proteomes" id="UP000563524">
    <property type="component" value="Unassembled WGS sequence"/>
</dbReference>
<dbReference type="RefSeq" id="WP_183815178.1">
    <property type="nucleotide sequence ID" value="NZ_JACHOB010000001.1"/>
</dbReference>